<feature type="domain" description="Peptidase M24" evidence="1">
    <location>
        <begin position="186"/>
        <end position="388"/>
    </location>
</feature>
<dbReference type="InterPro" id="IPR000587">
    <property type="entry name" value="Creatinase_N"/>
</dbReference>
<dbReference type="PANTHER" id="PTHR46112:SF2">
    <property type="entry name" value="XAA-PRO AMINOPEPTIDASE P-RELATED"/>
    <property type="match status" value="1"/>
</dbReference>
<proteinExistence type="predicted"/>
<dbReference type="SUPFAM" id="SSF55920">
    <property type="entry name" value="Creatinase/aminopeptidase"/>
    <property type="match status" value="1"/>
</dbReference>
<dbReference type="KEGG" id="ypy:YPK_1418"/>
<evidence type="ECO:0000259" key="1">
    <source>
        <dbReference type="Pfam" id="PF00557"/>
    </source>
</evidence>
<dbReference type="InterPro" id="IPR029149">
    <property type="entry name" value="Creatin/AminoP/Spt16_N"/>
</dbReference>
<name>A0A0H3B2C4_YERPY</name>
<dbReference type="Gene3D" id="3.40.350.10">
    <property type="entry name" value="Creatinase/prolidase N-terminal domain"/>
    <property type="match status" value="1"/>
</dbReference>
<dbReference type="AlphaFoldDB" id="A0A0H3B2C4"/>
<accession>A0A0H3B2C4</accession>
<dbReference type="InterPro" id="IPR050659">
    <property type="entry name" value="Peptidase_M24B"/>
</dbReference>
<dbReference type="Gene3D" id="3.90.230.10">
    <property type="entry name" value="Creatinase/methionine aminopeptidase superfamily"/>
    <property type="match status" value="1"/>
</dbReference>
<dbReference type="InterPro" id="IPR036005">
    <property type="entry name" value="Creatinase/aminopeptidase-like"/>
</dbReference>
<dbReference type="PANTHER" id="PTHR46112">
    <property type="entry name" value="AMINOPEPTIDASE"/>
    <property type="match status" value="1"/>
</dbReference>
<dbReference type="SUPFAM" id="SSF53092">
    <property type="entry name" value="Creatinase/prolidase N-terminal domain"/>
    <property type="match status" value="1"/>
</dbReference>
<evidence type="ECO:0000313" key="3">
    <source>
        <dbReference type="EMBL" id="ACA67712.1"/>
    </source>
</evidence>
<dbReference type="NCBIfam" id="NF011173">
    <property type="entry name" value="PRK14575.1"/>
    <property type="match status" value="1"/>
</dbReference>
<dbReference type="PATRIC" id="fig|502800.11.peg.2056"/>
<reference evidence="3" key="1">
    <citation type="submission" date="2008-02" db="EMBL/GenBank/DDBJ databases">
        <title>Complete sequence of Yersinia pseudotuberculosis YPIII.</title>
        <authorList>
            <consortium name="US DOE Joint Genome Institute"/>
            <person name="Challacombe J.F."/>
            <person name="Bruce D."/>
            <person name="Detter J.C."/>
            <person name="Green L."/>
            <person name="Land M."/>
            <person name="Munk C."/>
            <person name="Lindler L.E."/>
            <person name="Nikolich M.P."/>
            <person name="Brettin T."/>
        </authorList>
    </citation>
    <scope>NUCLEOTIDE SEQUENCE</scope>
    <source>
        <strain evidence="3">YPIII</strain>
    </source>
</reference>
<dbReference type="NCBIfam" id="NF011720">
    <property type="entry name" value="PRK15173.1"/>
    <property type="match status" value="1"/>
</dbReference>
<dbReference type="NCBIfam" id="NF011174">
    <property type="entry name" value="PRK14576.1"/>
    <property type="match status" value="1"/>
</dbReference>
<feature type="domain" description="Creatinase N-terminal" evidence="2">
    <location>
        <begin position="14"/>
        <end position="178"/>
    </location>
</feature>
<gene>
    <name evidence="3" type="ordered locus">YPK_1418</name>
</gene>
<dbReference type="InterPro" id="IPR000994">
    <property type="entry name" value="Pept_M24"/>
</dbReference>
<dbReference type="Pfam" id="PF01321">
    <property type="entry name" value="Creatinase_N"/>
    <property type="match status" value="1"/>
</dbReference>
<dbReference type="RefSeq" id="WP_011192741.1">
    <property type="nucleotide sequence ID" value="NZ_CP009792.1"/>
</dbReference>
<dbReference type="EMBL" id="CP000950">
    <property type="protein sequence ID" value="ACA67712.1"/>
    <property type="molecule type" value="Genomic_DNA"/>
</dbReference>
<dbReference type="CDD" id="cd01066">
    <property type="entry name" value="APP_MetAP"/>
    <property type="match status" value="1"/>
</dbReference>
<evidence type="ECO:0000259" key="2">
    <source>
        <dbReference type="Pfam" id="PF01321"/>
    </source>
</evidence>
<protein>
    <submittedName>
        <fullName evidence="3">Peptidase M24</fullName>
    </submittedName>
</protein>
<dbReference type="Pfam" id="PF00557">
    <property type="entry name" value="Peptidase_M24"/>
    <property type="match status" value="1"/>
</dbReference>
<organism evidence="3">
    <name type="scientific">Yersinia pseudotuberculosis serotype O:3 (strain YPIII)</name>
    <dbReference type="NCBI Taxonomy" id="502800"/>
    <lineage>
        <taxon>Bacteria</taxon>
        <taxon>Pseudomonadati</taxon>
        <taxon>Pseudomonadota</taxon>
        <taxon>Gammaproteobacteria</taxon>
        <taxon>Enterobacterales</taxon>
        <taxon>Yersiniaceae</taxon>
        <taxon>Yersinia</taxon>
    </lineage>
</organism>
<sequence>MNSEKKEHLNTVSRKLRTIMERDNIDAVIVTTCDNFYHVTGILSFFMYTFRNTGTAIAVVFRDVKIPSLIIMNEFEAASLTLDMPNAELKTFPVWVDVDDPFNMRDSANNNKERPIGPPIESVCNILKDALNDARVLNKKIAIDLNIMSNGGKRVIDAVMPNVDFVDSSSIFNELRVIKSPWEIKRLRKSAEITEYGITEASKLIRVGCTSAELTAAYKAAVMSKSETHFSRFHLISVGADFSPKLIPSNTKACSGDLIKFDCGVDVDGYGADIARTFVVGEPPEITRKIYQTIRTGHEHMLSMVAPGVKMKDVFDSTMEVIKKSGLPNYNRGHLGHGNGVFLGLEESPFVSTHATESFTSGMVLSLETPYYGYNLGSIMIEDMILINKEGIEFLSKLPRDLVSFN</sequence>